<organism evidence="5 6">
    <name type="scientific">Eubacterium maltosivorans</name>
    <dbReference type="NCBI Taxonomy" id="2041044"/>
    <lineage>
        <taxon>Bacteria</taxon>
        <taxon>Bacillati</taxon>
        <taxon>Bacillota</taxon>
        <taxon>Clostridia</taxon>
        <taxon>Eubacteriales</taxon>
        <taxon>Eubacteriaceae</taxon>
        <taxon>Eubacterium</taxon>
    </lineage>
</organism>
<reference evidence="5 6" key="1">
    <citation type="submission" date="2018-05" db="EMBL/GenBank/DDBJ databases">
        <title>Genome comparison of Eubacterium sp.</title>
        <authorList>
            <person name="Feng Y."/>
            <person name="Sanchez-Andrea I."/>
            <person name="Stams A.J.M."/>
            <person name="De Vos W.M."/>
        </authorList>
    </citation>
    <scope>NUCLEOTIDE SEQUENCE [LARGE SCALE GENOMIC DNA]</scope>
    <source>
        <strain evidence="5 6">YI</strain>
    </source>
</reference>
<dbReference type="SUPFAM" id="SSF52540">
    <property type="entry name" value="P-loop containing nucleoside triphosphate hydrolases"/>
    <property type="match status" value="1"/>
</dbReference>
<dbReference type="PANTHER" id="PTHR42794">
    <property type="entry name" value="HEMIN IMPORT ATP-BINDING PROTEIN HMUV"/>
    <property type="match status" value="1"/>
</dbReference>
<dbReference type="GO" id="GO:0005524">
    <property type="term" value="F:ATP binding"/>
    <property type="evidence" value="ECO:0007669"/>
    <property type="project" value="UniProtKB-KW"/>
</dbReference>
<keyword evidence="2" id="KW-0547">Nucleotide-binding</keyword>
<dbReference type="AlphaFoldDB" id="A0A4P9C5T7"/>
<evidence type="ECO:0000313" key="5">
    <source>
        <dbReference type="EMBL" id="QCT69925.1"/>
    </source>
</evidence>
<dbReference type="PANTHER" id="PTHR42794:SF2">
    <property type="entry name" value="ABC TRANSPORTER ATP-BINDING PROTEIN"/>
    <property type="match status" value="1"/>
</dbReference>
<dbReference type="InterPro" id="IPR003593">
    <property type="entry name" value="AAA+_ATPase"/>
</dbReference>
<keyword evidence="3 5" id="KW-0067">ATP-binding</keyword>
<dbReference type="InterPro" id="IPR003439">
    <property type="entry name" value="ABC_transporter-like_ATP-bd"/>
</dbReference>
<dbReference type="KEGG" id="emt:CPZ25_000910"/>
<dbReference type="InterPro" id="IPR017871">
    <property type="entry name" value="ABC_transporter-like_CS"/>
</dbReference>
<keyword evidence="1" id="KW-0813">Transport</keyword>
<dbReference type="SMART" id="SM00382">
    <property type="entry name" value="AAA"/>
    <property type="match status" value="1"/>
</dbReference>
<dbReference type="Proteomes" id="UP000218387">
    <property type="component" value="Chromosome"/>
</dbReference>
<dbReference type="RefSeq" id="WP_096919382.1">
    <property type="nucleotide sequence ID" value="NZ_CP029487.1"/>
</dbReference>
<dbReference type="Gene3D" id="3.40.50.300">
    <property type="entry name" value="P-loop containing nucleotide triphosphate hydrolases"/>
    <property type="match status" value="1"/>
</dbReference>
<evidence type="ECO:0000256" key="1">
    <source>
        <dbReference type="ARBA" id="ARBA00022448"/>
    </source>
</evidence>
<evidence type="ECO:0000256" key="3">
    <source>
        <dbReference type="ARBA" id="ARBA00022840"/>
    </source>
</evidence>
<accession>A0A4P9C5T7</accession>
<dbReference type="GO" id="GO:0016887">
    <property type="term" value="F:ATP hydrolysis activity"/>
    <property type="evidence" value="ECO:0007669"/>
    <property type="project" value="InterPro"/>
</dbReference>
<name>A0A4P9C5T7_EUBML</name>
<dbReference type="FunFam" id="3.40.50.300:FF:000134">
    <property type="entry name" value="Iron-enterobactin ABC transporter ATP-binding protein"/>
    <property type="match status" value="1"/>
</dbReference>
<feature type="domain" description="ABC transporter" evidence="4">
    <location>
        <begin position="3"/>
        <end position="238"/>
    </location>
</feature>
<dbReference type="InterPro" id="IPR027417">
    <property type="entry name" value="P-loop_NTPase"/>
</dbReference>
<gene>
    <name evidence="5" type="ORF">CPZ25_000910</name>
</gene>
<evidence type="ECO:0000259" key="4">
    <source>
        <dbReference type="PROSITE" id="PS50893"/>
    </source>
</evidence>
<keyword evidence="6" id="KW-1185">Reference proteome</keyword>
<proteinExistence type="predicted"/>
<dbReference type="EMBL" id="CP029487">
    <property type="protein sequence ID" value="QCT69925.1"/>
    <property type="molecule type" value="Genomic_DNA"/>
</dbReference>
<protein>
    <submittedName>
        <fullName evidence="5">ABC transporter ATP-binding protein</fullName>
    </submittedName>
</protein>
<evidence type="ECO:0000313" key="6">
    <source>
        <dbReference type="Proteomes" id="UP000218387"/>
    </source>
</evidence>
<dbReference type="PROSITE" id="PS50893">
    <property type="entry name" value="ABC_TRANSPORTER_2"/>
    <property type="match status" value="1"/>
</dbReference>
<dbReference type="Pfam" id="PF00005">
    <property type="entry name" value="ABC_tran"/>
    <property type="match status" value="1"/>
</dbReference>
<dbReference type="PROSITE" id="PS00211">
    <property type="entry name" value="ABC_TRANSPORTER_1"/>
    <property type="match status" value="1"/>
</dbReference>
<sequence>MKITIKNLSFGYRKTPILKGVNIEVAPGKLCVLLGANGAGKSTLIKCVNGILTPEKGEIYLDTTDLLGLPQKEKSRRIGYVPQSTEVEDSGLNVFEMVLSGRVPHMKGRMKDADYEIVRSVLEKMSLSGYSTKLLNQLSGGERQRVFIARALAQEPVVMLLDEPTSNLDLRYQLETMEIVRGLCQDKGMTIMAVIHDVNTAVTFADQVVLMKDGNIHAAGRPDEILNTESLEHIFDVRVEFAAYQDKQYVIPRRCTG</sequence>
<dbReference type="CDD" id="cd03214">
    <property type="entry name" value="ABC_Iron-Siderophores_B12_Hemin"/>
    <property type="match status" value="1"/>
</dbReference>
<evidence type="ECO:0000256" key="2">
    <source>
        <dbReference type="ARBA" id="ARBA00022741"/>
    </source>
</evidence>